<dbReference type="RefSeq" id="WP_169434051.1">
    <property type="nucleotide sequence ID" value="NZ_CP051685.1"/>
</dbReference>
<evidence type="ECO:0000313" key="2">
    <source>
        <dbReference type="EMBL" id="QJD99154.1"/>
    </source>
</evidence>
<accession>A0A7Z2ZRK7</accession>
<dbReference type="Proteomes" id="UP000502415">
    <property type="component" value="Chromosome"/>
</dbReference>
<dbReference type="AlphaFoldDB" id="A0A7Z2ZRK7"/>
<dbReference type="KEGG" id="mfy:HH212_03145"/>
<name>A0A7Z2ZRK7_9BURK</name>
<evidence type="ECO:0000313" key="3">
    <source>
        <dbReference type="Proteomes" id="UP000502415"/>
    </source>
</evidence>
<feature type="chain" id="PRO_5031301862" evidence="1">
    <location>
        <begin position="19"/>
        <end position="440"/>
    </location>
</feature>
<feature type="signal peptide" evidence="1">
    <location>
        <begin position="1"/>
        <end position="18"/>
    </location>
</feature>
<evidence type="ECO:0000256" key="1">
    <source>
        <dbReference type="SAM" id="SignalP"/>
    </source>
</evidence>
<sequence length="440" mass="48209">MKFAPALLLAAAAATAQAQESAAMDHAAMDHTAMDHTAMGHGNTDASAMPTMMSGMLGPYPMAREASGTSWQPDATPMDGIHAMHGDWMTMVHGYANLVYDHQGGPRGDKQAFTESMFMAMAQRPLGDGTLGLRAMFSLDPTIGKRGYPLLFQTGETADGVHPLVDRQHPHDLFMELAATYSRRLDGDSAVFLYGGLPGEPALGPVTYMHRYSGQDNPEAPLTHHWLDSTHITFGVLTAGYVRGGVKLEASAFNGREPDQYRWNIETRRLDSASARLSWNPTPEWALQVSHGRLDSPEQLEPNVAVHRTTASASWQHAIDGRPMQTTLAWGRNRHDPGDSSDGYLLESTIEARPGTKVFGRFEQVDNGELFEEASPLHHRQFDVRKLSVGVVQDLFRAGDVAFSAGVLGSRHWAPATLDAFYGNDPSSYMVFFRARLAMK</sequence>
<keyword evidence="3" id="KW-1185">Reference proteome</keyword>
<gene>
    <name evidence="2" type="ORF">HH212_03145</name>
</gene>
<proteinExistence type="predicted"/>
<organism evidence="2 3">
    <name type="scientific">Massilia forsythiae</name>
    <dbReference type="NCBI Taxonomy" id="2728020"/>
    <lineage>
        <taxon>Bacteria</taxon>
        <taxon>Pseudomonadati</taxon>
        <taxon>Pseudomonadota</taxon>
        <taxon>Betaproteobacteria</taxon>
        <taxon>Burkholderiales</taxon>
        <taxon>Oxalobacteraceae</taxon>
        <taxon>Telluria group</taxon>
        <taxon>Massilia</taxon>
    </lineage>
</organism>
<protein>
    <submittedName>
        <fullName evidence="2">LPS-assembly protein LptD</fullName>
    </submittedName>
</protein>
<reference evidence="2 3" key="1">
    <citation type="submission" date="2020-04" db="EMBL/GenBank/DDBJ databases">
        <title>Genome sequencing of novel species.</title>
        <authorList>
            <person name="Heo J."/>
            <person name="Kim S.-J."/>
            <person name="Kim J.-S."/>
            <person name="Hong S.-B."/>
            <person name="Kwon S.-W."/>
        </authorList>
    </citation>
    <scope>NUCLEOTIDE SEQUENCE [LARGE SCALE GENOMIC DNA]</scope>
    <source>
        <strain evidence="2 3">GN2-R2</strain>
    </source>
</reference>
<keyword evidence="1" id="KW-0732">Signal</keyword>
<dbReference type="EMBL" id="CP051685">
    <property type="protein sequence ID" value="QJD99154.1"/>
    <property type="molecule type" value="Genomic_DNA"/>
</dbReference>
<dbReference type="SUPFAM" id="SSF56935">
    <property type="entry name" value="Porins"/>
    <property type="match status" value="1"/>
</dbReference>